<dbReference type="Proteomes" id="UP000292082">
    <property type="component" value="Unassembled WGS sequence"/>
</dbReference>
<accession>A0A4Q9PT14</accession>
<dbReference type="AlphaFoldDB" id="A0A4Q9PT14"/>
<name>A0A4Q9PT14_9APHY</name>
<gene>
    <name evidence="1" type="ORF">BD310DRAFT_548756</name>
</gene>
<proteinExistence type="predicted"/>
<organism evidence="1 2">
    <name type="scientific">Dichomitus squalens</name>
    <dbReference type="NCBI Taxonomy" id="114155"/>
    <lineage>
        <taxon>Eukaryota</taxon>
        <taxon>Fungi</taxon>
        <taxon>Dikarya</taxon>
        <taxon>Basidiomycota</taxon>
        <taxon>Agaricomycotina</taxon>
        <taxon>Agaricomycetes</taxon>
        <taxon>Polyporales</taxon>
        <taxon>Polyporaceae</taxon>
        <taxon>Dichomitus</taxon>
    </lineage>
</organism>
<evidence type="ECO:0000313" key="1">
    <source>
        <dbReference type="EMBL" id="TBU57515.1"/>
    </source>
</evidence>
<protein>
    <submittedName>
        <fullName evidence="1">Uncharacterized protein</fullName>
    </submittedName>
</protein>
<keyword evidence="2" id="KW-1185">Reference proteome</keyword>
<reference evidence="1 2" key="1">
    <citation type="submission" date="2019-01" db="EMBL/GenBank/DDBJ databases">
        <title>Draft genome sequences of three monokaryotic isolates of the white-rot basidiomycete fungus Dichomitus squalens.</title>
        <authorList>
            <consortium name="DOE Joint Genome Institute"/>
            <person name="Lopez S.C."/>
            <person name="Andreopoulos B."/>
            <person name="Pangilinan J."/>
            <person name="Lipzen A."/>
            <person name="Riley R."/>
            <person name="Ahrendt S."/>
            <person name="Ng V."/>
            <person name="Barry K."/>
            <person name="Daum C."/>
            <person name="Grigoriev I.V."/>
            <person name="Hilden K.S."/>
            <person name="Makela M.R."/>
            <person name="de Vries R.P."/>
        </authorList>
    </citation>
    <scope>NUCLEOTIDE SEQUENCE [LARGE SCALE GENOMIC DNA]</scope>
    <source>
        <strain evidence="1 2">CBS 464.89</strain>
    </source>
</reference>
<dbReference type="EMBL" id="ML145136">
    <property type="protein sequence ID" value="TBU57515.1"/>
    <property type="molecule type" value="Genomic_DNA"/>
</dbReference>
<evidence type="ECO:0000313" key="2">
    <source>
        <dbReference type="Proteomes" id="UP000292082"/>
    </source>
</evidence>
<sequence>MGSITVLLPSHRSAARFWDAIVVLLSLLAFDFHARLRDASSSRAVSAIVIDVQLGLTLDTLFDASVKMLPSFTPECDYMSLTTEQLRRIPQPACFSPSLSLYCSL</sequence>